<keyword evidence="4" id="KW-0285">Flavoprotein</keyword>
<sequence>MLSFWPFATPYPEIQVRDIGEEYDYIIVGGGTAGCVLANRLSASPDTSVLLIERGPLADTWASRVPLLSSDFASDGSRTYKRKSEFQPEIDQHIELVVGSALGGSSRINQMLYTRGLKQEYDMWKDAGFEGWGWEDMKRNFIKSERSLMGAEIDEDIHGKNGEWCNQTSEDLHFRGFNKVIDSCKELGLPYIKDINSPKLPTIGCGLLHWTRDQNQHRHSTYHAFLPLDLALKRKKNLHVVTKAVVERIQFESPAIARGVNVVSRSGKESTSVRAKREIILCAGPFGSPHVLMLSGIGPAQHLKDHGIDVIKDLPAVGDNLEDHFGASIAYRVPMGESLLAIEKRPWVFIIELFRYLLFGTGLLLAPVLQLAIFASSLLLNEKGMPSKIEIAGPETLPDVEIMPMAYFSGDGKFDKSRGIFSFLNVLLHPKSKGTVRLSSKDPKAPLLIDPRYLSSPDDFAPLRASLRLTLRVKESMIAQGFPLEDWITPSGEDDASLDKFIRKHNRTTYHYSSTCRMGDVVDEKLRVIGVKGLRVADSSVFPWVLGTHLQAPTVCVAERCAEMILDGK</sequence>
<name>A0A0C9V995_SPHS4</name>
<dbReference type="InterPro" id="IPR012132">
    <property type="entry name" value="GMC_OxRdtase"/>
</dbReference>
<dbReference type="OrthoDB" id="269227at2759"/>
<dbReference type="GO" id="GO:0016614">
    <property type="term" value="F:oxidoreductase activity, acting on CH-OH group of donors"/>
    <property type="evidence" value="ECO:0007669"/>
    <property type="project" value="InterPro"/>
</dbReference>
<evidence type="ECO:0000313" key="8">
    <source>
        <dbReference type="Proteomes" id="UP000054279"/>
    </source>
</evidence>
<comment type="cofactor">
    <cofactor evidence="1 4">
        <name>FAD</name>
        <dbReference type="ChEBI" id="CHEBI:57692"/>
    </cofactor>
</comment>
<keyword evidence="4" id="KW-0274">FAD</keyword>
<evidence type="ECO:0000256" key="3">
    <source>
        <dbReference type="PIRSR" id="PIRSR000137-1"/>
    </source>
</evidence>
<feature type="transmembrane region" description="Helical" evidence="5">
    <location>
        <begin position="353"/>
        <end position="380"/>
    </location>
</feature>
<feature type="binding site" evidence="4">
    <location>
        <position position="246"/>
    </location>
    <ligand>
        <name>FAD</name>
        <dbReference type="ChEBI" id="CHEBI:57692"/>
    </ligand>
</feature>
<evidence type="ECO:0000313" key="7">
    <source>
        <dbReference type="EMBL" id="KIJ33856.1"/>
    </source>
</evidence>
<dbReference type="SUPFAM" id="SSF54373">
    <property type="entry name" value="FAD-linked reductases, C-terminal domain"/>
    <property type="match status" value="1"/>
</dbReference>
<accession>A0A0C9V995</accession>
<dbReference type="AlphaFoldDB" id="A0A0C9V995"/>
<dbReference type="Gene3D" id="3.30.560.10">
    <property type="entry name" value="Glucose Oxidase, domain 3"/>
    <property type="match status" value="1"/>
</dbReference>
<keyword evidence="8" id="KW-1185">Reference proteome</keyword>
<evidence type="ECO:0000256" key="2">
    <source>
        <dbReference type="ARBA" id="ARBA00010790"/>
    </source>
</evidence>
<dbReference type="EMBL" id="KN837207">
    <property type="protein sequence ID" value="KIJ33856.1"/>
    <property type="molecule type" value="Genomic_DNA"/>
</dbReference>
<dbReference type="SUPFAM" id="SSF51905">
    <property type="entry name" value="FAD/NAD(P)-binding domain"/>
    <property type="match status" value="1"/>
</dbReference>
<feature type="active site" description="Proton acceptor" evidence="3">
    <location>
        <position position="549"/>
    </location>
</feature>
<organism evidence="7 8">
    <name type="scientific">Sphaerobolus stellatus (strain SS14)</name>
    <dbReference type="NCBI Taxonomy" id="990650"/>
    <lineage>
        <taxon>Eukaryota</taxon>
        <taxon>Fungi</taxon>
        <taxon>Dikarya</taxon>
        <taxon>Basidiomycota</taxon>
        <taxon>Agaricomycotina</taxon>
        <taxon>Agaricomycetes</taxon>
        <taxon>Phallomycetidae</taxon>
        <taxon>Geastrales</taxon>
        <taxon>Sphaerobolaceae</taxon>
        <taxon>Sphaerobolus</taxon>
    </lineage>
</organism>
<dbReference type="InterPro" id="IPR007867">
    <property type="entry name" value="GMC_OxRtase_C"/>
</dbReference>
<keyword evidence="5" id="KW-0472">Membrane</keyword>
<evidence type="ECO:0000256" key="4">
    <source>
        <dbReference type="PIRSR" id="PIRSR000137-2"/>
    </source>
</evidence>
<dbReference type="Proteomes" id="UP000054279">
    <property type="component" value="Unassembled WGS sequence"/>
</dbReference>
<keyword evidence="5" id="KW-1133">Transmembrane helix</keyword>
<evidence type="ECO:0000256" key="5">
    <source>
        <dbReference type="SAM" id="Phobius"/>
    </source>
</evidence>
<feature type="domain" description="Glucose-methanol-choline oxidoreductase N-terminal" evidence="6">
    <location>
        <begin position="284"/>
        <end position="298"/>
    </location>
</feature>
<reference evidence="7 8" key="1">
    <citation type="submission" date="2014-06" db="EMBL/GenBank/DDBJ databases">
        <title>Evolutionary Origins and Diversification of the Mycorrhizal Mutualists.</title>
        <authorList>
            <consortium name="DOE Joint Genome Institute"/>
            <consortium name="Mycorrhizal Genomics Consortium"/>
            <person name="Kohler A."/>
            <person name="Kuo A."/>
            <person name="Nagy L.G."/>
            <person name="Floudas D."/>
            <person name="Copeland A."/>
            <person name="Barry K.W."/>
            <person name="Cichocki N."/>
            <person name="Veneault-Fourrey C."/>
            <person name="LaButti K."/>
            <person name="Lindquist E.A."/>
            <person name="Lipzen A."/>
            <person name="Lundell T."/>
            <person name="Morin E."/>
            <person name="Murat C."/>
            <person name="Riley R."/>
            <person name="Ohm R."/>
            <person name="Sun H."/>
            <person name="Tunlid A."/>
            <person name="Henrissat B."/>
            <person name="Grigoriev I.V."/>
            <person name="Hibbett D.S."/>
            <person name="Martin F."/>
        </authorList>
    </citation>
    <scope>NUCLEOTIDE SEQUENCE [LARGE SCALE GENOMIC DNA]</scope>
    <source>
        <strain evidence="7 8">SS14</strain>
    </source>
</reference>
<dbReference type="PROSITE" id="PS00624">
    <property type="entry name" value="GMC_OXRED_2"/>
    <property type="match status" value="1"/>
</dbReference>
<gene>
    <name evidence="7" type="ORF">M422DRAFT_70333</name>
</gene>
<dbReference type="PIRSF" id="PIRSF000137">
    <property type="entry name" value="Alcohol_oxidase"/>
    <property type="match status" value="1"/>
</dbReference>
<evidence type="ECO:0000256" key="1">
    <source>
        <dbReference type="ARBA" id="ARBA00001974"/>
    </source>
</evidence>
<dbReference type="GO" id="GO:0050660">
    <property type="term" value="F:flavin adenine dinucleotide binding"/>
    <property type="evidence" value="ECO:0007669"/>
    <property type="project" value="InterPro"/>
</dbReference>
<dbReference type="PANTHER" id="PTHR11552">
    <property type="entry name" value="GLUCOSE-METHANOL-CHOLINE GMC OXIDOREDUCTASE"/>
    <property type="match status" value="1"/>
</dbReference>
<dbReference type="Pfam" id="PF05199">
    <property type="entry name" value="GMC_oxred_C"/>
    <property type="match status" value="1"/>
</dbReference>
<comment type="similarity">
    <text evidence="2">Belongs to the GMC oxidoreductase family.</text>
</comment>
<keyword evidence="5" id="KW-0812">Transmembrane</keyword>
<dbReference type="PANTHER" id="PTHR11552:SF219">
    <property type="entry name" value="GLUCOSE-METHANOL-CHOLINE OXIDOREDUCTASE N-TERMINAL DOMAIN-CONTAINING PROTEIN"/>
    <property type="match status" value="1"/>
</dbReference>
<dbReference type="HOGENOM" id="CLU_002865_7_2_1"/>
<protein>
    <submittedName>
        <fullName evidence="7">GMC oxidoreductase</fullName>
    </submittedName>
</protein>
<evidence type="ECO:0000259" key="6">
    <source>
        <dbReference type="PROSITE" id="PS00624"/>
    </source>
</evidence>
<dbReference type="Pfam" id="PF00732">
    <property type="entry name" value="GMC_oxred_N"/>
    <property type="match status" value="1"/>
</dbReference>
<dbReference type="InterPro" id="IPR000172">
    <property type="entry name" value="GMC_OxRdtase_N"/>
</dbReference>
<dbReference type="Gene3D" id="3.50.50.60">
    <property type="entry name" value="FAD/NAD(P)-binding domain"/>
    <property type="match status" value="1"/>
</dbReference>
<feature type="active site" description="Proton donor" evidence="3">
    <location>
        <position position="511"/>
    </location>
</feature>
<dbReference type="InterPro" id="IPR036188">
    <property type="entry name" value="FAD/NAD-bd_sf"/>
</dbReference>
<proteinExistence type="inferred from homology"/>